<name>A0ABX7BN13_9CAUL</name>
<dbReference type="Gene3D" id="2.160.20.120">
    <property type="match status" value="1"/>
</dbReference>
<proteinExistence type="predicted"/>
<evidence type="ECO:0000313" key="3">
    <source>
        <dbReference type="EMBL" id="QQQ17519.1"/>
    </source>
</evidence>
<dbReference type="Pfam" id="PF10988">
    <property type="entry name" value="DUF2807"/>
    <property type="match status" value="1"/>
</dbReference>
<dbReference type="RefSeq" id="WP_201101893.1">
    <property type="nucleotide sequence ID" value="NZ_CP067977.1"/>
</dbReference>
<dbReference type="InterPro" id="IPR021255">
    <property type="entry name" value="DUF2807"/>
</dbReference>
<protein>
    <submittedName>
        <fullName evidence="3">DUF2807 domain-containing protein</fullName>
    </submittedName>
</protein>
<feature type="chain" id="PRO_5045540858" evidence="1">
    <location>
        <begin position="26"/>
        <end position="254"/>
    </location>
</feature>
<feature type="signal peptide" evidence="1">
    <location>
        <begin position="1"/>
        <end position="25"/>
    </location>
</feature>
<organism evidence="3 4">
    <name type="scientific">Brevundimonas vitisensis</name>
    <dbReference type="NCBI Taxonomy" id="2800818"/>
    <lineage>
        <taxon>Bacteria</taxon>
        <taxon>Pseudomonadati</taxon>
        <taxon>Pseudomonadota</taxon>
        <taxon>Alphaproteobacteria</taxon>
        <taxon>Caulobacterales</taxon>
        <taxon>Caulobacteraceae</taxon>
        <taxon>Brevundimonas</taxon>
    </lineage>
</organism>
<keyword evidence="1" id="KW-0732">Signal</keyword>
<dbReference type="EMBL" id="CP067977">
    <property type="protein sequence ID" value="QQQ17519.1"/>
    <property type="molecule type" value="Genomic_DNA"/>
</dbReference>
<accession>A0ABX7BN13</accession>
<gene>
    <name evidence="3" type="ORF">JIP62_09145</name>
</gene>
<keyword evidence="4" id="KW-1185">Reference proteome</keyword>
<evidence type="ECO:0000259" key="2">
    <source>
        <dbReference type="Pfam" id="PF10988"/>
    </source>
</evidence>
<feature type="domain" description="Putative auto-transporter adhesin head GIN" evidence="2">
    <location>
        <begin position="74"/>
        <end position="239"/>
    </location>
</feature>
<reference evidence="3 4" key="1">
    <citation type="submission" date="2021-01" db="EMBL/GenBank/DDBJ databases">
        <title>Brevundimonas vitis sp. nov., an bacterium isolated from grape (Vitis vinifera).</title>
        <authorList>
            <person name="Jiang L."/>
            <person name="Lee J."/>
        </authorList>
    </citation>
    <scope>NUCLEOTIDE SEQUENCE [LARGE SCALE GENOMIC DNA]</scope>
    <source>
        <strain evidence="3 4">GRTSA-9</strain>
    </source>
</reference>
<sequence length="254" mass="26756">MIRNLVIVAGASTVLALASLGGAFALGAHELEQNDWSWKIVDPDGDTIRFERVDRADRGPDVSRTLAWTGGDRLSIDLPAEITYVQGPEAGVVVTGAQAVVDQIRVEDGRIFIDRRNSEVVVGWGHHGAWSDHDGLKIRITAPSINQFELAGSGELVLRDYDQPRLDLDVSGSGEVKASGTVQTLSVDISGSGEVDLSDLATTDAEVAISGSGEARIAPTGAARIDIAGSGDVYLETRPTSVQSDISGSGEVHQ</sequence>
<evidence type="ECO:0000256" key="1">
    <source>
        <dbReference type="SAM" id="SignalP"/>
    </source>
</evidence>
<evidence type="ECO:0000313" key="4">
    <source>
        <dbReference type="Proteomes" id="UP000595448"/>
    </source>
</evidence>
<dbReference type="PANTHER" id="PTHR39200">
    <property type="entry name" value="HYPOTHETICAL EXPORTED PROTEIN"/>
    <property type="match status" value="1"/>
</dbReference>
<dbReference type="Proteomes" id="UP000595448">
    <property type="component" value="Chromosome"/>
</dbReference>
<dbReference type="PANTHER" id="PTHR39200:SF1">
    <property type="entry name" value="AUTO-TRANSPORTER ADHESIN HEAD GIN DOMAIN-CONTAINING PROTEIN-RELATED"/>
    <property type="match status" value="1"/>
</dbReference>